<evidence type="ECO:0000313" key="6">
    <source>
        <dbReference type="EMBL" id="RKT67028.1"/>
    </source>
</evidence>
<feature type="region of interest" description="Disordered" evidence="4">
    <location>
        <begin position="2273"/>
        <end position="2334"/>
    </location>
</feature>
<dbReference type="Gene3D" id="2.180.10.10">
    <property type="entry name" value="RHS repeat-associated core"/>
    <property type="match status" value="1"/>
</dbReference>
<feature type="compositionally biased region" description="Polar residues" evidence="4">
    <location>
        <begin position="1177"/>
        <end position="1197"/>
    </location>
</feature>
<evidence type="ECO:0000259" key="5">
    <source>
        <dbReference type="SMART" id="SM00306"/>
    </source>
</evidence>
<dbReference type="OrthoDB" id="9765204at2"/>
<dbReference type="SUPFAM" id="SSF51294">
    <property type="entry name" value="Hedgehog/intein (Hint) domain"/>
    <property type="match status" value="1"/>
</dbReference>
<dbReference type="Pfam" id="PF05593">
    <property type="entry name" value="RHS_repeat"/>
    <property type="match status" value="1"/>
</dbReference>
<feature type="region of interest" description="Disordered" evidence="4">
    <location>
        <begin position="39"/>
        <end position="63"/>
    </location>
</feature>
<feature type="compositionally biased region" description="Low complexity" evidence="4">
    <location>
        <begin position="2323"/>
        <end position="2333"/>
    </location>
</feature>
<name>A0A495X6A4_9PSEU</name>
<dbReference type="NCBIfam" id="TIGR01643">
    <property type="entry name" value="YD_repeat_2x"/>
    <property type="match status" value="1"/>
</dbReference>
<dbReference type="NCBIfam" id="TIGR03696">
    <property type="entry name" value="Rhs_assc_core"/>
    <property type="match status" value="1"/>
</dbReference>
<keyword evidence="3" id="KW-0843">Virulence</keyword>
<keyword evidence="2" id="KW-0964">Secreted</keyword>
<reference evidence="6 7" key="1">
    <citation type="submission" date="2018-10" db="EMBL/GenBank/DDBJ databases">
        <title>Sequencing the genomes of 1000 actinobacteria strains.</title>
        <authorList>
            <person name="Klenk H.-P."/>
        </authorList>
    </citation>
    <scope>NUCLEOTIDE SEQUENCE [LARGE SCALE GENOMIC DNA]</scope>
    <source>
        <strain evidence="6 7">DSM 43911</strain>
    </source>
</reference>
<dbReference type="InterPro" id="IPR036844">
    <property type="entry name" value="Hint_dom_sf"/>
</dbReference>
<evidence type="ECO:0000256" key="2">
    <source>
        <dbReference type="ARBA" id="ARBA00022525"/>
    </source>
</evidence>
<dbReference type="PANTHER" id="PTHR32305">
    <property type="match status" value="1"/>
</dbReference>
<dbReference type="Gene3D" id="2.170.16.10">
    <property type="entry name" value="Hedgehog/Intein (Hint) domain"/>
    <property type="match status" value="1"/>
</dbReference>
<dbReference type="PROSITE" id="PS50818">
    <property type="entry name" value="INTEIN_C_TER"/>
    <property type="match status" value="1"/>
</dbReference>
<feature type="region of interest" description="Disordered" evidence="4">
    <location>
        <begin position="1170"/>
        <end position="1197"/>
    </location>
</feature>
<comment type="subcellular location">
    <subcellularLocation>
        <location evidence="1">Secreted</location>
    </subcellularLocation>
</comment>
<dbReference type="PANTHER" id="PTHR32305:SF15">
    <property type="entry name" value="PROTEIN RHSA-RELATED"/>
    <property type="match status" value="1"/>
</dbReference>
<evidence type="ECO:0000313" key="7">
    <source>
        <dbReference type="Proteomes" id="UP000272729"/>
    </source>
</evidence>
<proteinExistence type="predicted"/>
<protein>
    <submittedName>
        <fullName evidence="6">Intein/RHS repeat-associated protein</fullName>
    </submittedName>
</protein>
<dbReference type="InterPro" id="IPR031325">
    <property type="entry name" value="RHS_repeat"/>
</dbReference>
<evidence type="ECO:0000256" key="3">
    <source>
        <dbReference type="ARBA" id="ARBA00023026"/>
    </source>
</evidence>
<sequence>MSVGNRRRPIPRGRAGGVLLVVLALIGFGLTPPELYGGRVRPASTGDGSVTTPDHPEGAAFNPNQLKGIKAADPTAGVNLVSAPTANNMGDARLSYPLEVPPGRSGMQPKLAVQYNSAGGNGWTGVGWDLAQAQITLDTRWGVPRYHGQLETESYLLNGEQLTPVAHRGELQARTAEKVFHTRVEGRFDKIVRHGDHPTNYWWEVTDREGTKSTFGNDPNSTLKDGSGNIATWALRETRDTNGNFVRYHSTKVEDNGVANGSVPGSNLYLVKITYTGHGDTEGRYSVTFQRDRDRNEPRRADVQIDARSGFKRVTADLLRRVEVKVDNTLIRAYELDYRPGAFAKTLLASVSQFDANNAKFNTHTFDYFDDIRDANGAYNAFDTAGTWDIGNDDLGVNVRDGEASALSATTNKSAGGHLYVGYNPTSVSKSNSAGVKVGYNSGSADGLLALADVNGDNLPDKVFRSGGGVFYRPNESGPDGPTKFGDTPIRLTNLPGISTEKTRSGTVGIESYFGVAAQLDYVSTTTTSDRYFLDVNGDGITDLVNNGGVLFGHLDANGQPAYSADSGDTGVPVGTGTASGTIVGDQTAEFQRQVDTFPLLDGVRRWVAPFDGTVRVDGRVKLLQDTSPERQSYRSADGVRVTIQHQDTELWAQRIGPDDHIEFAPTGTDNIAVRKGEALFFRVQSVLDGMYDTVSWDPKVTYTSVPASTDVNGLANDTYLASRDFTLGGRPSVVTAPLTGTLHLSGDVTKTGPTTDDVTVVVSRNGTDVYSHTLNRGSDGTASIDLDIPVTANDTLSWRLKVDSPIDAGTLRWVPRAHYTSAQGLDSVVDDKGNPVLVINPPYDLDMYPVSTLSAPQASYTATQTGTITVDPALAFDFAGQTPNTRVVFTVKKRGALLAKRVIDIVNGQVPADLRVTAQVNQGDELFFDFATLDTGLPGRLTSQSASVSYDGTNFVAVPSALHASAEQGAFAQPYRGWGAIGYQGNRDRATQPIKRSDLVLDESYKNDLPGGPTEADVPGFTNDPKVKQPRITVFAPLPAQDRWAGADDNTWVARDTSSSSRLGLDTIDVISDGDVAGAAAVSRRGRTQQISTTFGASIPGVPIGAGASVAKGRTTGQLDFLDLNGDRFPDVVGSAGVQYSDMTGGLGDQRGSVGGAVRESESLAYGVNANAGSPARTSGNARGQDAPSGSRNANSAKAGVEMPALGVGGNVGGGESDTGYDLLDINGDGLPDKVFDNGDAALNLGYSFAAREPWPGGPVNDGKTTNAGVNLGFNTNYYGFAGGVSAAVGSSVTSATLLDVNGDGLADRVFANGDNPVGVAINTGNGFGAPTPFRGSGGEIGKDENATLGGGVYFTFGFCFFFGCLVFNPGGDVSTGIGRAEVALRDVNGDGYADHVRSTRDDEFVVAANKTGRTNLLRTVSRPLGAKIDLDYTRSGNTSDQPDSKWVLSRSAVFDGHPGDGQDVQLSTYRYEGGKYDRLEREFLGYGKVVAEQRDAGAGDAVLRTLTNEYRTDTVYARGLVTRSVTADAAGRLFQETVNTYQLRDVNGGGTANPASTTATVFPLLARVDKHFHEGQANPGKSTYTEMAYDDYGNLIRSFDAADAGPGDDVEAEFGYTASIAACRDRNIVGVANLVRESGTSPRTLMRHRESTVDCTSGDVKVVKEILPDGSAAVSDLTYHPNGNLRTITGPTNKNGQRYKQEYDYDTVVGVHVERIKDSFGYESTATHDIRFGLPDLTIDENHQSLRTSYDSVGRVDEMVGPYELGSGRATIDFEYHPEASVPYAVTRHLDRTATGVRDDTIDTIQFADGLARPVQSKQDGTVATVAGAAPADVMVVSGRVTFDPLGRVVEQYYPVTEPKGAANTSFNPAYDTVAPTKLSFDVMDRSVKSVLPDGTSSQLSYGFGVDRSGTTRFETVATDANGKQRRTYTDVRVLTTSVKEVNAGTPIWTSYGYDPMGQLTSVVDDKGNTAKAEYDNFGRRTVVDSPDSGRTETRYDLAGNKTAKITAKLREAGKAVEYDYEYNRLAGIRYPVFTGNNVTYTYGGPGAPDNGADRVVAVRDAAGTVTRKYGALGEKTSETRTVTALVTPARTYTTQYRYDSFNRVLDMTYPDGEVLRYEYDSGGQVNRATGRKAGFDYPYLARMDYDKFGQRLVQETGTGVRTTFAYDPEDRALSNLKSKLADGHQFQDITYEYDNVGNVRSLTNTVPLPHGKPIGGPSKQTYRYDDLYRLTSATGEYKDKDNKLDRYSMTLAYDSIHNLTSKSQRHEILVQSGTSSLSSAESSGSSQTLADEPVTDPATGEPLPPLGAIEPEDQQVSAETTSSGSGTSGTAYTPIAYSVQEATTAQEQKKTTYDYTYSYDSPKPHAATGIGPINESYDPNGNLVDSVNTLPPAPGKRRQLVWDEENRLACNQDHSRNKTVAQHPDTCTSPQQPATVRYVYDDEGNRVVKNAGPQHIYPNRAFSERNGTSFKHVFVGDTRIATKTVKTDSTYENHHFYFHADHLGSSGYVTDEHGNLTEHTEYFAFGEPWVQEHPAQPTPVPYLYGSKELDEETGFYYYGARYYNPRTQLWQSPDPILESYLDGAPGGGVYQPFNLASYTYSRNNPVKYTDPDGRYVESAWDAISLGIGVASFVQNVREGNGWGAALDAVGIVADGAALVLPVVPGGAGALIKAGRAAEKGVEVVKAADRARDAERALQGARAADKGGDAAKAARNTSVPCAVPNSFTPDTPVLMADGSRKPISEVQVGDLVLATDPETGASEARPVTDLIVGDGSKDLVEITVDTGSGKGTVIATDGHPFWSVDLNSWVEAGQVEVGALLRTGSGTYVQVVAVRAWTQQQRVHNLTVDGLHTYFVAVGAVDVLVHNCGGPVIRNKHLAGKTHPKTGVPFDKNGFPDFSKWRHPKVPDVRIKLTGNRKLDEKLANEAAGLKSTPKDYTWHHHQDSGRMQLIRQDVHSATGHTGGHALKTHE</sequence>
<feature type="compositionally biased region" description="Low complexity" evidence="4">
    <location>
        <begin position="2274"/>
        <end position="2293"/>
    </location>
</feature>
<dbReference type="InterPro" id="IPR022045">
    <property type="entry name" value="TcdB_toxin_mid/N"/>
</dbReference>
<dbReference type="InterPro" id="IPR028994">
    <property type="entry name" value="Integrin_alpha_N"/>
</dbReference>
<keyword evidence="7" id="KW-1185">Reference proteome</keyword>
<dbReference type="SUPFAM" id="SSF69318">
    <property type="entry name" value="Integrin alpha N-terminal domain"/>
    <property type="match status" value="1"/>
</dbReference>
<accession>A0A495X6A4</accession>
<dbReference type="InterPro" id="IPR003284">
    <property type="entry name" value="Sal_SpvB"/>
</dbReference>
<evidence type="ECO:0000256" key="1">
    <source>
        <dbReference type="ARBA" id="ARBA00004613"/>
    </source>
</evidence>
<dbReference type="Proteomes" id="UP000272729">
    <property type="component" value="Unassembled WGS sequence"/>
</dbReference>
<dbReference type="Pfam" id="PF07591">
    <property type="entry name" value="PT-HINT"/>
    <property type="match status" value="1"/>
</dbReference>
<organism evidence="6 7">
    <name type="scientific">Saccharothrix variisporea</name>
    <dbReference type="NCBI Taxonomy" id="543527"/>
    <lineage>
        <taxon>Bacteria</taxon>
        <taxon>Bacillati</taxon>
        <taxon>Actinomycetota</taxon>
        <taxon>Actinomycetes</taxon>
        <taxon>Pseudonocardiales</taxon>
        <taxon>Pseudonocardiaceae</taxon>
        <taxon>Saccharothrix</taxon>
    </lineage>
</organism>
<dbReference type="EMBL" id="RBXR01000001">
    <property type="protein sequence ID" value="RKT67028.1"/>
    <property type="molecule type" value="Genomic_DNA"/>
</dbReference>
<dbReference type="Pfam" id="PF12639">
    <property type="entry name" value="Colicin-DNase"/>
    <property type="match status" value="1"/>
</dbReference>
<dbReference type="GO" id="GO:0005576">
    <property type="term" value="C:extracellular region"/>
    <property type="evidence" value="ECO:0007669"/>
    <property type="project" value="UniProtKB-SubCell"/>
</dbReference>
<dbReference type="CDD" id="cd00081">
    <property type="entry name" value="Hint"/>
    <property type="match status" value="1"/>
</dbReference>
<dbReference type="InterPro" id="IPR050708">
    <property type="entry name" value="T6SS_VgrG/RHS"/>
</dbReference>
<gene>
    <name evidence="6" type="ORF">DFJ66_0196</name>
</gene>
<dbReference type="Pfam" id="PF12256">
    <property type="entry name" value="TcdB_toxin_midN"/>
    <property type="match status" value="1"/>
</dbReference>
<dbReference type="Pfam" id="PF03534">
    <property type="entry name" value="SpvB"/>
    <property type="match status" value="1"/>
</dbReference>
<dbReference type="InterPro" id="IPR006530">
    <property type="entry name" value="YD"/>
</dbReference>
<dbReference type="InterPro" id="IPR022385">
    <property type="entry name" value="Rhs_assc_core"/>
</dbReference>
<dbReference type="InterPro" id="IPR003587">
    <property type="entry name" value="Hint_dom_N"/>
</dbReference>
<dbReference type="GO" id="GO:0005737">
    <property type="term" value="C:cytoplasm"/>
    <property type="evidence" value="ECO:0007669"/>
    <property type="project" value="InterPro"/>
</dbReference>
<comment type="caution">
    <text evidence="6">The sequence shown here is derived from an EMBL/GenBank/DDBJ whole genome shotgun (WGS) entry which is preliminary data.</text>
</comment>
<feature type="domain" description="Hint" evidence="5">
    <location>
        <begin position="2726"/>
        <end position="2827"/>
    </location>
</feature>
<dbReference type="SMART" id="SM00306">
    <property type="entry name" value="HintN"/>
    <property type="match status" value="1"/>
</dbReference>
<dbReference type="InterPro" id="IPR030934">
    <property type="entry name" value="Intein_C"/>
</dbReference>
<evidence type="ECO:0000256" key="4">
    <source>
        <dbReference type="SAM" id="MobiDB-lite"/>
    </source>
</evidence>
<dbReference type="RefSeq" id="WP_121217028.1">
    <property type="nucleotide sequence ID" value="NZ_JBIUBA010000032.1"/>
</dbReference>